<evidence type="ECO:0000256" key="6">
    <source>
        <dbReference type="PIRNR" id="PIRNR039090"/>
    </source>
</evidence>
<dbReference type="PIRSF" id="PIRSF039090">
    <property type="entry name" value="Flis"/>
    <property type="match status" value="1"/>
</dbReference>
<dbReference type="AlphaFoldDB" id="A0A3B0LXK1"/>
<evidence type="ECO:0000256" key="4">
    <source>
        <dbReference type="ARBA" id="ARBA00022795"/>
    </source>
</evidence>
<dbReference type="EMBL" id="UFQR01000005">
    <property type="protein sequence ID" value="SSW95491.1"/>
    <property type="molecule type" value="Genomic_DNA"/>
</dbReference>
<dbReference type="InterPro" id="IPR036584">
    <property type="entry name" value="FliS_sf"/>
</dbReference>
<dbReference type="CDD" id="cd16098">
    <property type="entry name" value="FliS"/>
    <property type="match status" value="1"/>
</dbReference>
<dbReference type="Gene3D" id="1.20.120.340">
    <property type="entry name" value="Flagellar protein FliS"/>
    <property type="match status" value="1"/>
</dbReference>
<dbReference type="SUPFAM" id="SSF101116">
    <property type="entry name" value="Flagellar export chaperone FliS"/>
    <property type="match status" value="1"/>
</dbReference>
<evidence type="ECO:0000256" key="3">
    <source>
        <dbReference type="ARBA" id="ARBA00022490"/>
    </source>
</evidence>
<comment type="similarity">
    <text evidence="2 6">Belongs to the FliS family.</text>
</comment>
<dbReference type="InterPro" id="IPR003713">
    <property type="entry name" value="FliS"/>
</dbReference>
<reference evidence="7" key="1">
    <citation type="submission" date="2018-04" db="EMBL/GenBank/DDBJ databases">
        <authorList>
            <person name="Go L.Y."/>
            <person name="Mitchell J.A."/>
        </authorList>
    </citation>
    <scope>NUCLEOTIDE SEQUENCE</scope>
    <source>
        <strain evidence="7">ARTV</strain>
    </source>
</reference>
<protein>
    <recommendedName>
        <fullName evidence="6">Flagellar secretion chaperone FliS</fullName>
    </recommendedName>
</protein>
<dbReference type="GO" id="GO:0071973">
    <property type="term" value="P:bacterial-type flagellum-dependent cell motility"/>
    <property type="evidence" value="ECO:0007669"/>
    <property type="project" value="TreeGrafter"/>
</dbReference>
<name>A0A3B0LXK1_9GAMM</name>
<dbReference type="PANTHER" id="PTHR34773">
    <property type="entry name" value="FLAGELLAR SECRETION CHAPERONE FLIS"/>
    <property type="match status" value="1"/>
</dbReference>
<organism evidence="7">
    <name type="scientific">Arsenophonus endosymbiont of Trialeurodes vaporariorum</name>
    <dbReference type="NCBI Taxonomy" id="235567"/>
    <lineage>
        <taxon>Bacteria</taxon>
        <taxon>Pseudomonadati</taxon>
        <taxon>Pseudomonadota</taxon>
        <taxon>Gammaproteobacteria</taxon>
        <taxon>Enterobacterales</taxon>
        <taxon>Morganellaceae</taxon>
        <taxon>Arsenophonus</taxon>
    </lineage>
</organism>
<comment type="subcellular location">
    <subcellularLocation>
        <location evidence="1 6">Cytoplasm</location>
        <location evidence="1 6">Cytosol</location>
    </subcellularLocation>
</comment>
<evidence type="ECO:0000313" key="7">
    <source>
        <dbReference type="EMBL" id="SSW95491.1"/>
    </source>
</evidence>
<proteinExistence type="inferred from homology"/>
<evidence type="ECO:0000256" key="2">
    <source>
        <dbReference type="ARBA" id="ARBA00008787"/>
    </source>
</evidence>
<dbReference type="NCBIfam" id="TIGR00208">
    <property type="entry name" value="fliS"/>
    <property type="match status" value="1"/>
</dbReference>
<keyword evidence="7" id="KW-0969">Cilium</keyword>
<keyword evidence="4 6" id="KW-1005">Bacterial flagellum biogenesis</keyword>
<dbReference type="GO" id="GO:0005829">
    <property type="term" value="C:cytosol"/>
    <property type="evidence" value="ECO:0007669"/>
    <property type="project" value="UniProtKB-SubCell"/>
</dbReference>
<keyword evidence="7" id="KW-0282">Flagellum</keyword>
<accession>A0A3B0LXK1</accession>
<evidence type="ECO:0000256" key="1">
    <source>
        <dbReference type="ARBA" id="ARBA00004514"/>
    </source>
</evidence>
<evidence type="ECO:0000256" key="5">
    <source>
        <dbReference type="ARBA" id="ARBA00023186"/>
    </source>
</evidence>
<keyword evidence="7" id="KW-0966">Cell projection</keyword>
<sequence>MNTSAAETLYTQVDIESQDLNASPYQLVQILFDGALSALKRSVIYIEQNNIQQKSCAISKAIAIINEGLNSGVDLEHGGEIAENISLLYDYMIHQLLYTNLYNDVDRIQQVIKLLTDSADTLAQLNDPATQSNEQ</sequence>
<gene>
    <name evidence="7" type="primary">fliS</name>
    <name evidence="7" type="ORF">ARTV_1435</name>
</gene>
<keyword evidence="5" id="KW-0143">Chaperone</keyword>
<dbReference type="PANTHER" id="PTHR34773:SF1">
    <property type="entry name" value="FLAGELLAR SECRETION CHAPERONE FLIS"/>
    <property type="match status" value="1"/>
</dbReference>
<dbReference type="GO" id="GO:0044780">
    <property type="term" value="P:bacterial-type flagellum assembly"/>
    <property type="evidence" value="ECO:0007669"/>
    <property type="project" value="InterPro"/>
</dbReference>
<dbReference type="Pfam" id="PF02561">
    <property type="entry name" value="FliS"/>
    <property type="match status" value="1"/>
</dbReference>
<keyword evidence="3 6" id="KW-0963">Cytoplasm</keyword>